<dbReference type="Proteomes" id="UP001295684">
    <property type="component" value="Unassembled WGS sequence"/>
</dbReference>
<dbReference type="AlphaFoldDB" id="A0AAD1X8P5"/>
<evidence type="ECO:0000256" key="1">
    <source>
        <dbReference type="SAM" id="MobiDB-lite"/>
    </source>
</evidence>
<name>A0AAD1X8P5_EUPCR</name>
<evidence type="ECO:0000313" key="2">
    <source>
        <dbReference type="EMBL" id="CAI2362852.1"/>
    </source>
</evidence>
<feature type="region of interest" description="Disordered" evidence="1">
    <location>
        <begin position="196"/>
        <end position="221"/>
    </location>
</feature>
<keyword evidence="3" id="KW-1185">Reference proteome</keyword>
<proteinExistence type="predicted"/>
<evidence type="ECO:0000313" key="3">
    <source>
        <dbReference type="Proteomes" id="UP001295684"/>
    </source>
</evidence>
<comment type="caution">
    <text evidence="2">The sequence shown here is derived from an EMBL/GenBank/DDBJ whole genome shotgun (WGS) entry which is preliminary data.</text>
</comment>
<protein>
    <submittedName>
        <fullName evidence="2">Uncharacterized protein</fullName>
    </submittedName>
</protein>
<reference evidence="2" key="1">
    <citation type="submission" date="2023-07" db="EMBL/GenBank/DDBJ databases">
        <authorList>
            <consortium name="AG Swart"/>
            <person name="Singh M."/>
            <person name="Singh A."/>
            <person name="Seah K."/>
            <person name="Emmerich C."/>
        </authorList>
    </citation>
    <scope>NUCLEOTIDE SEQUENCE</scope>
    <source>
        <strain evidence="2">DP1</strain>
    </source>
</reference>
<gene>
    <name evidence="2" type="ORF">ECRASSUSDP1_LOCUS4180</name>
</gene>
<accession>A0AAD1X8P5</accession>
<dbReference type="EMBL" id="CAMPGE010004010">
    <property type="protein sequence ID" value="CAI2362852.1"/>
    <property type="molecule type" value="Genomic_DNA"/>
</dbReference>
<sequence>MIKKISYASGTSKINTVPDSSNGINNYLNSNPGCSEVDENQSLVSSLFETFKTVSEDQLDPEYSIEPCSILMCQKVLDGFEEIEVSDLENSGDYLSKISPQEFSIKKEYLYHTNIKNFKLEQSLVDDSDDTLNFEDSERSLDDESIGLWTKSDTCQLKRDYYSLSKCKSEGLLPLLPMIDEDLFYINELKVWGQEKPPEDSLTEQQKAVRGKNRGEVPLTF</sequence>
<organism evidence="2 3">
    <name type="scientific">Euplotes crassus</name>
    <dbReference type="NCBI Taxonomy" id="5936"/>
    <lineage>
        <taxon>Eukaryota</taxon>
        <taxon>Sar</taxon>
        <taxon>Alveolata</taxon>
        <taxon>Ciliophora</taxon>
        <taxon>Intramacronucleata</taxon>
        <taxon>Spirotrichea</taxon>
        <taxon>Hypotrichia</taxon>
        <taxon>Euplotida</taxon>
        <taxon>Euplotidae</taxon>
        <taxon>Moneuplotes</taxon>
    </lineage>
</organism>